<dbReference type="GO" id="GO:0044550">
    <property type="term" value="P:secondary metabolite biosynthetic process"/>
    <property type="evidence" value="ECO:0007669"/>
    <property type="project" value="TreeGrafter"/>
</dbReference>
<feature type="region of interest" description="Disordered" evidence="4">
    <location>
        <begin position="2153"/>
        <end position="2206"/>
    </location>
</feature>
<dbReference type="InterPro" id="IPR001031">
    <property type="entry name" value="Thioesterase"/>
</dbReference>
<gene>
    <name evidence="7" type="ORF">UBRO2_01839</name>
</gene>
<dbReference type="InterPro" id="IPR001227">
    <property type="entry name" value="Ac_transferase_dom_sf"/>
</dbReference>
<dbReference type="Gene3D" id="3.30.70.3290">
    <property type="match status" value="1"/>
</dbReference>
<dbReference type="PANTHER" id="PTHR43775">
    <property type="entry name" value="FATTY ACID SYNTHASE"/>
    <property type="match status" value="1"/>
</dbReference>
<feature type="domain" description="Ketosynthase family 3 (KS3)" evidence="6">
    <location>
        <begin position="846"/>
        <end position="1287"/>
    </location>
</feature>
<evidence type="ECO:0000256" key="2">
    <source>
        <dbReference type="ARBA" id="ARBA00022553"/>
    </source>
</evidence>
<dbReference type="Pfam" id="PF16073">
    <property type="entry name" value="SAT"/>
    <property type="match status" value="1"/>
</dbReference>
<feature type="compositionally biased region" description="Polar residues" evidence="4">
    <location>
        <begin position="155"/>
        <end position="183"/>
    </location>
</feature>
<evidence type="ECO:0000256" key="3">
    <source>
        <dbReference type="ARBA" id="ARBA00022679"/>
    </source>
</evidence>
<dbReference type="InterPro" id="IPR020806">
    <property type="entry name" value="PKS_PP-bd"/>
</dbReference>
<keyword evidence="8" id="KW-1185">Reference proteome</keyword>
<feature type="region of interest" description="Disordered" evidence="4">
    <location>
        <begin position="30"/>
        <end position="71"/>
    </location>
</feature>
<dbReference type="Gene3D" id="1.10.1200.10">
    <property type="entry name" value="ACP-like"/>
    <property type="match status" value="2"/>
</dbReference>
<dbReference type="SUPFAM" id="SSF53474">
    <property type="entry name" value="alpha/beta-Hydrolases"/>
    <property type="match status" value="1"/>
</dbReference>
<dbReference type="InterPro" id="IPR006162">
    <property type="entry name" value="Ppantetheine_attach_site"/>
</dbReference>
<feature type="compositionally biased region" description="Acidic residues" evidence="4">
    <location>
        <begin position="1683"/>
        <end position="1697"/>
    </location>
</feature>
<dbReference type="Proteomes" id="UP000658997">
    <property type="component" value="Unassembled WGS sequence"/>
</dbReference>
<feature type="domain" description="Carrier" evidence="5">
    <location>
        <begin position="2207"/>
        <end position="2284"/>
    </location>
</feature>
<proteinExistence type="predicted"/>
<dbReference type="GO" id="GO:0004312">
    <property type="term" value="F:fatty acid synthase activity"/>
    <property type="evidence" value="ECO:0007669"/>
    <property type="project" value="TreeGrafter"/>
</dbReference>
<accession>A0A8H8QKQ4</accession>
<feature type="region of interest" description="Disordered" evidence="4">
    <location>
        <begin position="1291"/>
        <end position="1340"/>
    </location>
</feature>
<evidence type="ECO:0000259" key="5">
    <source>
        <dbReference type="PROSITE" id="PS50075"/>
    </source>
</evidence>
<evidence type="ECO:0000259" key="6">
    <source>
        <dbReference type="PROSITE" id="PS52004"/>
    </source>
</evidence>
<feature type="domain" description="Carrier" evidence="5">
    <location>
        <begin position="2074"/>
        <end position="2152"/>
    </location>
</feature>
<dbReference type="PROSITE" id="PS52004">
    <property type="entry name" value="KS3_2"/>
    <property type="match status" value="1"/>
</dbReference>
<comment type="caution">
    <text evidence="7">The sequence shown here is derived from an EMBL/GenBank/DDBJ whole genome shotgun (WGS) entry which is preliminary data.</text>
</comment>
<dbReference type="GO" id="GO:0031177">
    <property type="term" value="F:phosphopantetheine binding"/>
    <property type="evidence" value="ECO:0007669"/>
    <property type="project" value="InterPro"/>
</dbReference>
<dbReference type="PANTHER" id="PTHR43775:SF37">
    <property type="entry name" value="SI:DKEY-61P9.11"/>
    <property type="match status" value="1"/>
</dbReference>
<sequence length="2584" mass="280566">MSAPIRNLQRGASRAFSSSSSALFFRSNSASSSANPIASSSSSSSSSSSFSSNAARSKDIKREKRKKDHVLRKAVEMYHLTSSFLPTPQRAMATSAGQRSDSSSATATWESALDNAIYSSILNTDSVSRRSPNLVPRGLTDFDREQSNRAASVPSFGNTEESASSRAKETNSFASDLTSTTFLTRREREAAAAKSTPVSLPKSSGKRSSKQNGGGLDHFTDADIAMYQKRHNHAAGAGSSHGLDNSRYSGAERLTHLDRITPGGNEWYRNQGLDTRSARVRDAIFGTVNGELPGLEVVRERIAKMRHHRLSSRLVILLGAAKLPLVRTKSLRLAETSLPFPPSPTRRQGWTMSNHALATASSTIMSDDSKFSSFDNICAHQDAQTPTSSHCSLRAPIIVFTSQGADFIWAFEPILHLAAHQPELASFLSLALHAVRVELQSVANRRSDGSSTTEAQSSAEVELLAILPPFEPFSDLETLVNFHRRTGLKDSVINGVLLCVLQTACVVALYCAAQRGDVDNEDAQAVLSDLRQAWKAVAQPCSQLLGFCTGALSAFSLRDVVEEDATASSFNIWTYAQEAIKTTRVCFWISLRSAQARDRLIKANAPTTPFDHWSIVVSFKAPDSAERVYQCLAQFNMLEQERPLHEPVSLTITARAVNQVSIGGPPHSLERFMAYLSEHMRADARAFPLEIFSPYHTPDLEVEANLVMLDLERRGLVDDTLLPPSQKILWETASAEILSKPSLRGALRALIDSNLCSTADWDTMVDRLLLELPAPTPTDHEVVVSIGPGVNLAADLKKRFSSQCESSPATDTITILDVPVLLREMMRHDAEMLGPERCTLQPDVSGEEVVIVSMACRFPGDVCTPEQLWTCLETGRSTVSEIPKHLFDIDAYYGDGLNQTLARHMHALSENVVKSMDARLFSMSPKEIEQLDPQHRLVMLCSYEALERAGYSAEAKSPSCFDGKRIAVCMGASWDDYRENASWNIGSYFITGNIRAFIPGHVSFSLKWEGPSVSVDSLECSAVSAIQWSRRALLSGQCDAALAGAVNVLTQPQMFIAMDKQGILSHNGTNTTFSSKLDGKTRGDGCGVLLLKRRSTAIRDGDKILATLPAAKTTYHGQSFDGEAASTQQSDFLARVVSEAGLQPSDLVHIEASGFHSKEGEAAEFQSFSRLLDHATDRSARQSAQKEHDVSVASLRPNIGAGEAVSAMTSVIKAVLILNKGIVPRQVSISHPSELQPAIAATCCASKLFVPTEAKLLPAPRGRHDRRHILVNSLASTGCHGVVLIGSPMDDEQDQIQKRQKTLRQNQPKQAREQNQQNKSQNASQVQNSSPKAQKACDVSPMGTGISDDECAWVFVLSAKTKESGEMLKKSLIDYLQRDVCLADLSYTLACRRTHYPFRLSVVASGQDELIRRLRGAEFIEARPSGDLPAFRFEFRSPSEGSLPLMKPFIRLTWALRDRSEEFVAFLSSLGATEEEKNSPKLVQICLATVLQNCGISPALVTGDNEIGTLFFQGLIDNESMLRAAYDDGERTLHHAIKHTCDDNPVLDEKLLKTGSSLSLPESSTRDLTGTLSVVAKAGEQADPGRNYCSIVITDTVALSDDQLHDHDKKQVHVADPQALQRSLLLAFGRLYQQGYNVSWIEYFRPYLPCLEHVDTLPTYPFHLQQFWLEYHDRNLIQHSGGEEDDSSAAQDGELDGVEGSNGGAADLVPDEPLTQPLLSTQTRADSGLRIYISDLKDEIQAALLQVASSSAMSIELMTEAAIESSTSSSVPVDGVGGRTLILSHVLLYGELKNLLTAQEARLAVAFRGQRQDCHGDGIQLRFDAKPDAFGECEYQWLDSRDVERQWARLQSLLREKIDSIKNSGEMLGSRLIYKSIGGDFAKSSRSIRSVHFETRSKEAVFCIDGPTPDSSMLAAGQCVLALVVSTLEECARWHHTNFNANADGQYGVTAIGELVIQHEWLECLKQARKSTSSFTAFVSPAQAAGLVLGPNDALVIDMVLFDDKSHIVGELTSVRLARVESTSNMSTSKSTTHLAPVVANETQPAAPAAPVPKTNEPKAQPAAKKASTMKRSSAAEDVHAKITAVLASELGIAVEELKPSVKFADLGLDSLMSLVCISSLETLNLGFDIPQSLFLECDSPEELLTWIREQVGDADGDNTGDLGPDDDSVPDITETAADPAASSPGSTQAPAVKQASNVASPAQGNSAVEEAMKTIITTIETELGVAGGSIDQDANLADLGMDSLMSLLVLGNLSGMLPFELPSSLFMDCTSLGEICAFLVGELGGGNSTDTTAAPTQASVPAQIPPPTFAIPPAKPPVLLRKPTTPTNPNSTPLFLLPDGSGMSTVYQFLHPIDRAVYSINSPFLSNASAWNGGITQIAHYYLSCIRLVQPSGPWLVGGWSFGGMVAFEISRILATTPGGKDDWVAGLFLLDTPSPVYPPLPLTIVDWINSAEEVRDIAPSSLPEKLVAHFNATLGNLVGWNPKSLSEVREEGKVPKTWFVVADNQLPGKIEDIREINETVRWLFVPNRATQNGSDGWERFIPPHKITVEPVSGANHFTMVREPSVEVVARVLQEACGQALQA</sequence>
<feature type="region of interest" description="Disordered" evidence="4">
    <location>
        <begin position="137"/>
        <end position="217"/>
    </location>
</feature>
<name>A0A8H8QKQ4_9BASI</name>
<keyword evidence="3" id="KW-0808">Transferase</keyword>
<feature type="compositionally biased region" description="Acidic residues" evidence="4">
    <location>
        <begin position="2153"/>
        <end position="2170"/>
    </location>
</feature>
<dbReference type="InterPro" id="IPR014030">
    <property type="entry name" value="Ketoacyl_synth_N"/>
</dbReference>
<dbReference type="CDD" id="cd00833">
    <property type="entry name" value="PKS"/>
    <property type="match status" value="1"/>
</dbReference>
<dbReference type="SUPFAM" id="SSF47336">
    <property type="entry name" value="ACP-like"/>
    <property type="match status" value="2"/>
</dbReference>
<dbReference type="Pfam" id="PF00550">
    <property type="entry name" value="PP-binding"/>
    <property type="match status" value="2"/>
</dbReference>
<dbReference type="EMBL" id="ULHB01000026">
    <property type="protein sequence ID" value="SYW77459.1"/>
    <property type="molecule type" value="Genomic_DNA"/>
</dbReference>
<dbReference type="InterPro" id="IPR009081">
    <property type="entry name" value="PP-bd_ACP"/>
</dbReference>
<feature type="compositionally biased region" description="Polar residues" evidence="4">
    <location>
        <begin position="2184"/>
        <end position="2206"/>
    </location>
</feature>
<feature type="region of interest" description="Disordered" evidence="4">
    <location>
        <begin position="1679"/>
        <end position="1720"/>
    </location>
</feature>
<dbReference type="GO" id="GO:0006633">
    <property type="term" value="P:fatty acid biosynthetic process"/>
    <property type="evidence" value="ECO:0007669"/>
    <property type="project" value="TreeGrafter"/>
</dbReference>
<dbReference type="Pfam" id="PF02801">
    <property type="entry name" value="Ketoacyl-synt_C"/>
    <property type="match status" value="1"/>
</dbReference>
<dbReference type="Gene3D" id="3.40.50.1820">
    <property type="entry name" value="alpha/beta hydrolase"/>
    <property type="match status" value="1"/>
</dbReference>
<protein>
    <submittedName>
        <fullName evidence="7">Related to Polyketide synthase</fullName>
    </submittedName>
</protein>
<dbReference type="Pfam" id="PF00975">
    <property type="entry name" value="Thioesterase"/>
    <property type="match status" value="1"/>
</dbReference>
<evidence type="ECO:0000313" key="8">
    <source>
        <dbReference type="Proteomes" id="UP000658997"/>
    </source>
</evidence>
<feature type="compositionally biased region" description="Low complexity" evidence="4">
    <location>
        <begin position="30"/>
        <end position="55"/>
    </location>
</feature>
<keyword evidence="1" id="KW-0596">Phosphopantetheine</keyword>
<evidence type="ECO:0000256" key="4">
    <source>
        <dbReference type="SAM" id="MobiDB-lite"/>
    </source>
</evidence>
<evidence type="ECO:0000313" key="7">
    <source>
        <dbReference type="EMBL" id="SYW77459.1"/>
    </source>
</evidence>
<dbReference type="Gene3D" id="3.40.366.10">
    <property type="entry name" value="Malonyl-Coenzyme A Acyl Carrier Protein, domain 2"/>
    <property type="match status" value="1"/>
</dbReference>
<evidence type="ECO:0000256" key="1">
    <source>
        <dbReference type="ARBA" id="ARBA00022450"/>
    </source>
</evidence>
<feature type="region of interest" description="Disordered" evidence="4">
    <location>
        <begin position="2044"/>
        <end position="2072"/>
    </location>
</feature>
<dbReference type="SUPFAM" id="SSF53901">
    <property type="entry name" value="Thiolase-like"/>
    <property type="match status" value="2"/>
</dbReference>
<dbReference type="InterPro" id="IPR036736">
    <property type="entry name" value="ACP-like_sf"/>
</dbReference>
<dbReference type="InterPro" id="IPR032088">
    <property type="entry name" value="SAT"/>
</dbReference>
<dbReference type="Gene3D" id="3.40.47.10">
    <property type="match status" value="1"/>
</dbReference>
<dbReference type="PROSITE" id="PS00012">
    <property type="entry name" value="PHOSPHOPANTETHEINE"/>
    <property type="match status" value="1"/>
</dbReference>
<dbReference type="InterPro" id="IPR050091">
    <property type="entry name" value="PKS_NRPS_Biosynth_Enz"/>
</dbReference>
<organism evidence="7 8">
    <name type="scientific">Ustilago bromivora</name>
    <dbReference type="NCBI Taxonomy" id="307758"/>
    <lineage>
        <taxon>Eukaryota</taxon>
        <taxon>Fungi</taxon>
        <taxon>Dikarya</taxon>
        <taxon>Basidiomycota</taxon>
        <taxon>Ustilaginomycotina</taxon>
        <taxon>Ustilaginomycetes</taxon>
        <taxon>Ustilaginales</taxon>
        <taxon>Ustilaginaceae</taxon>
        <taxon>Ustilago</taxon>
    </lineage>
</organism>
<reference evidence="7" key="1">
    <citation type="submission" date="2018-08" db="EMBL/GenBank/DDBJ databases">
        <authorList>
            <person name="Guldener U."/>
        </authorList>
    </citation>
    <scope>NUCLEOTIDE SEQUENCE</scope>
    <source>
        <strain evidence="7">UB2</strain>
    </source>
</reference>
<dbReference type="InterPro" id="IPR014031">
    <property type="entry name" value="Ketoacyl_synth_C"/>
</dbReference>
<dbReference type="PROSITE" id="PS50075">
    <property type="entry name" value="CARRIER"/>
    <property type="match status" value="2"/>
</dbReference>
<dbReference type="Pfam" id="PF00109">
    <property type="entry name" value="ketoacyl-synt"/>
    <property type="match status" value="1"/>
</dbReference>
<dbReference type="InterPro" id="IPR016039">
    <property type="entry name" value="Thiolase-like"/>
</dbReference>
<feature type="region of interest" description="Disordered" evidence="4">
    <location>
        <begin position="1"/>
        <end position="20"/>
    </location>
</feature>
<dbReference type="InterPro" id="IPR029058">
    <property type="entry name" value="AB_hydrolase_fold"/>
</dbReference>
<dbReference type="Pfam" id="PF22621">
    <property type="entry name" value="CurL-like_PKS_C"/>
    <property type="match status" value="1"/>
</dbReference>
<dbReference type="InterPro" id="IPR020841">
    <property type="entry name" value="PKS_Beta-ketoAc_synthase_dom"/>
</dbReference>
<dbReference type="SMART" id="SM00823">
    <property type="entry name" value="PKS_PP"/>
    <property type="match status" value="2"/>
</dbReference>
<feature type="compositionally biased region" description="Low complexity" evidence="4">
    <location>
        <begin position="1314"/>
        <end position="1330"/>
    </location>
</feature>
<keyword evidence="2" id="KW-0597">Phosphoprotein</keyword>
<dbReference type="SMART" id="SM00825">
    <property type="entry name" value="PKS_KS"/>
    <property type="match status" value="1"/>
</dbReference>